<dbReference type="InterPro" id="IPR001611">
    <property type="entry name" value="Leu-rich_rpt"/>
</dbReference>
<keyword evidence="10" id="KW-1015">Disulfide bond</keyword>
<evidence type="ECO:0000256" key="3">
    <source>
        <dbReference type="ARBA" id="ARBA00022692"/>
    </source>
</evidence>
<feature type="domain" description="Protein kinase" evidence="13">
    <location>
        <begin position="645"/>
        <end position="894"/>
    </location>
</feature>
<dbReference type="Gene3D" id="3.30.200.20">
    <property type="entry name" value="Phosphorylase Kinase, domain 1"/>
    <property type="match status" value="1"/>
</dbReference>
<keyword evidence="16" id="KW-1185">Reference proteome</keyword>
<comment type="subcellular location">
    <subcellularLocation>
        <location evidence="1">Membrane</location>
    </subcellularLocation>
</comment>
<evidence type="ECO:0000256" key="7">
    <source>
        <dbReference type="ARBA" id="ARBA00022840"/>
    </source>
</evidence>
<evidence type="ECO:0000256" key="11">
    <source>
        <dbReference type="SAM" id="MobiDB-lite"/>
    </source>
</evidence>
<dbReference type="InterPro" id="IPR057244">
    <property type="entry name" value="GAIN_B"/>
</dbReference>
<dbReference type="OrthoDB" id="26095at2759"/>
<dbReference type="PROSITE" id="PS50221">
    <property type="entry name" value="GAIN_B"/>
    <property type="match status" value="1"/>
</dbReference>
<keyword evidence="7" id="KW-0067">ATP-binding</keyword>
<accession>A0A2P6NNX8</accession>
<dbReference type="InterPro" id="IPR032675">
    <property type="entry name" value="LRR_dom_sf"/>
</dbReference>
<evidence type="ECO:0000256" key="8">
    <source>
        <dbReference type="ARBA" id="ARBA00022989"/>
    </source>
</evidence>
<dbReference type="SUPFAM" id="SSF56112">
    <property type="entry name" value="Protein kinase-like (PK-like)"/>
    <property type="match status" value="1"/>
</dbReference>
<dbReference type="SUPFAM" id="SSF52058">
    <property type="entry name" value="L domain-like"/>
    <property type="match status" value="1"/>
</dbReference>
<evidence type="ECO:0000256" key="12">
    <source>
        <dbReference type="SAM" id="Phobius"/>
    </source>
</evidence>
<dbReference type="SMART" id="SM00303">
    <property type="entry name" value="GPS"/>
    <property type="match status" value="1"/>
</dbReference>
<dbReference type="FunFam" id="3.80.10.10:FF:000383">
    <property type="entry name" value="Leucine-rich repeat receptor protein kinase EMS1"/>
    <property type="match status" value="1"/>
</dbReference>
<dbReference type="GO" id="GO:0005524">
    <property type="term" value="F:ATP binding"/>
    <property type="evidence" value="ECO:0007669"/>
    <property type="project" value="UniProtKB-KW"/>
</dbReference>
<proteinExistence type="predicted"/>
<dbReference type="InterPro" id="IPR011009">
    <property type="entry name" value="Kinase-like_dom_sf"/>
</dbReference>
<dbReference type="SMART" id="SM00369">
    <property type="entry name" value="LRR_TYP"/>
    <property type="match status" value="5"/>
</dbReference>
<evidence type="ECO:0000256" key="10">
    <source>
        <dbReference type="ARBA" id="ARBA00023157"/>
    </source>
</evidence>
<dbReference type="PANTHER" id="PTHR48056">
    <property type="entry name" value="LRR RECEPTOR-LIKE SERINE/THREONINE-PROTEIN KINASE-RELATED"/>
    <property type="match status" value="1"/>
</dbReference>
<evidence type="ECO:0000259" key="14">
    <source>
        <dbReference type="PROSITE" id="PS50221"/>
    </source>
</evidence>
<dbReference type="InterPro" id="IPR046338">
    <property type="entry name" value="GAIN_dom_sf"/>
</dbReference>
<keyword evidence="5" id="KW-0677">Repeat</keyword>
<dbReference type="InParanoid" id="A0A2P6NNX8"/>
<dbReference type="Pfam" id="PF00560">
    <property type="entry name" value="LRR_1"/>
    <property type="match status" value="5"/>
</dbReference>
<sequence>MAVEMQTMRNIWTALNESNGEYWTGPNICNSTDYIGVTCDPSKFGPVRISLIGRGLMGYLHPDIGLLINLTSIDLSENELNGPIPDTIGQLSSLSTLRLGRNRLIGPIPDTIGRLSLLLDVWLPNNQLNHSIPSGLCRLTSLEKVNLGSNRLSGCIPDCIGNLISVNSLDLSSNLLNGSIPDSIGTLYSLSSISFGGNSWDRYPLPIPSTIGNILSLQDLHLYQNQLTGNIPESIGKLTSLTTLWLHENRLSGTIPTVLGDLKQLSNIQISSNQLSGERCDLANHQFALAVPSGCLNELYGAVPGRNVSLPGITSLNLYGNRFTSLGFINVTETCSLDEDLFMCGTSPNMSTRCSVMNGTCATTSMDPITSGTSSDNTSTSMTSDQTHRTMSITSTATKIDPNPNYVLQRLYDNNSKISTDEAKYEYNTRDVSVKLQTYNTSELSGGKSVTNKIENSNIAVTFPLSTLGSERQVSVMLSSISFNPFGSIYNGIIYSPVIGVSVYAQGKEIDVRGVDQLINITMGSITSIPSGYEAVCQYWNETHGLWSKDGCSLVVDANVTTCRCSHLTNFSIGAQPRAAATEPVNSPSQVSGSNKTKLIIIACCVVGGLLFILIVSLLAYRKVYRYKRDDTETNLSVVVDTDGIELEKMIAEGKRGQVWKSIYKETTVVAVKKLIGGIDIDRECDVMKSQGVHHPNIVQYLGQSLKERHVMTEWMNDDTLHHFLSSQPELTVDMMFLICEGVSKGLSYISSMGMVHVSVVPKKVSRSHFGVHVPTKEQILMNGMTAKWNGLSCIVAESSPCPSEILQQFYTAPEVIEDKRYTASGHVYNVGVLLWSMVTDNFHLYDTTRKEELHVQVTADERMDERVVGLITDCTKRREERPSLRELSDRVAVEKEEAKEEIHTEEVYMR</sequence>
<evidence type="ECO:0000256" key="2">
    <source>
        <dbReference type="ARBA" id="ARBA00022614"/>
    </source>
</evidence>
<evidence type="ECO:0000259" key="13">
    <source>
        <dbReference type="PROSITE" id="PS50011"/>
    </source>
</evidence>
<name>A0A2P6NNX8_9EUKA</name>
<protein>
    <recommendedName>
        <fullName evidence="17">LRR receptor-like serine/threonine-protein kinase</fullName>
    </recommendedName>
</protein>
<dbReference type="AlphaFoldDB" id="A0A2P6NNX8"/>
<evidence type="ECO:0000256" key="5">
    <source>
        <dbReference type="ARBA" id="ARBA00022737"/>
    </source>
</evidence>
<gene>
    <name evidence="15" type="ORF">PROFUN_06503</name>
</gene>
<comment type="caution">
    <text evidence="15">The sequence shown here is derived from an EMBL/GenBank/DDBJ whole genome shotgun (WGS) entry which is preliminary data.</text>
</comment>
<dbReference type="Gene3D" id="1.10.510.10">
    <property type="entry name" value="Transferase(Phosphotransferase) domain 1"/>
    <property type="match status" value="1"/>
</dbReference>
<dbReference type="Pfam" id="PF07714">
    <property type="entry name" value="PK_Tyr_Ser-Thr"/>
    <property type="match status" value="1"/>
</dbReference>
<dbReference type="InterPro" id="IPR000203">
    <property type="entry name" value="GPS"/>
</dbReference>
<dbReference type="Proteomes" id="UP000241769">
    <property type="component" value="Unassembled WGS sequence"/>
</dbReference>
<dbReference type="FunFam" id="3.80.10.10:FF:000400">
    <property type="entry name" value="Nuclear pore complex protein NUP107"/>
    <property type="match status" value="1"/>
</dbReference>
<keyword evidence="3 12" id="KW-0812">Transmembrane</keyword>
<dbReference type="GO" id="GO:0004672">
    <property type="term" value="F:protein kinase activity"/>
    <property type="evidence" value="ECO:0007669"/>
    <property type="project" value="InterPro"/>
</dbReference>
<keyword evidence="8 12" id="KW-1133">Transmembrane helix</keyword>
<evidence type="ECO:0000256" key="4">
    <source>
        <dbReference type="ARBA" id="ARBA00022729"/>
    </source>
</evidence>
<dbReference type="InterPro" id="IPR003591">
    <property type="entry name" value="Leu-rich_rpt_typical-subtyp"/>
</dbReference>
<evidence type="ECO:0000313" key="15">
    <source>
        <dbReference type="EMBL" id="PRP85669.1"/>
    </source>
</evidence>
<feature type="transmembrane region" description="Helical" evidence="12">
    <location>
        <begin position="599"/>
        <end position="621"/>
    </location>
</feature>
<feature type="region of interest" description="Disordered" evidence="11">
    <location>
        <begin position="367"/>
        <end position="389"/>
    </location>
</feature>
<evidence type="ECO:0008006" key="17">
    <source>
        <dbReference type="Google" id="ProtNLM"/>
    </source>
</evidence>
<dbReference type="Gene3D" id="2.60.220.50">
    <property type="match status" value="1"/>
</dbReference>
<evidence type="ECO:0000256" key="9">
    <source>
        <dbReference type="ARBA" id="ARBA00023136"/>
    </source>
</evidence>
<dbReference type="Gene3D" id="3.80.10.10">
    <property type="entry name" value="Ribonuclease Inhibitor"/>
    <property type="match status" value="3"/>
</dbReference>
<feature type="domain" description="GAIN-B" evidence="14">
    <location>
        <begin position="432"/>
        <end position="581"/>
    </location>
</feature>
<reference evidence="15 16" key="1">
    <citation type="journal article" date="2018" name="Genome Biol. Evol.">
        <title>Multiple Roots of Fruiting Body Formation in Amoebozoa.</title>
        <authorList>
            <person name="Hillmann F."/>
            <person name="Forbes G."/>
            <person name="Novohradska S."/>
            <person name="Ferling I."/>
            <person name="Riege K."/>
            <person name="Groth M."/>
            <person name="Westermann M."/>
            <person name="Marz M."/>
            <person name="Spaller T."/>
            <person name="Winckler T."/>
            <person name="Schaap P."/>
            <person name="Glockner G."/>
        </authorList>
    </citation>
    <scope>NUCLEOTIDE SEQUENCE [LARGE SCALE GENOMIC DNA]</scope>
    <source>
        <strain evidence="15 16">Jena</strain>
    </source>
</reference>
<dbReference type="EMBL" id="MDYQ01000041">
    <property type="protein sequence ID" value="PRP85669.1"/>
    <property type="molecule type" value="Genomic_DNA"/>
</dbReference>
<dbReference type="PROSITE" id="PS50011">
    <property type="entry name" value="PROTEIN_KINASE_DOM"/>
    <property type="match status" value="1"/>
</dbReference>
<evidence type="ECO:0000256" key="6">
    <source>
        <dbReference type="ARBA" id="ARBA00022741"/>
    </source>
</evidence>
<dbReference type="InterPro" id="IPR001245">
    <property type="entry name" value="Ser-Thr/Tyr_kinase_cat_dom"/>
</dbReference>
<dbReference type="GO" id="GO:0016020">
    <property type="term" value="C:membrane"/>
    <property type="evidence" value="ECO:0007669"/>
    <property type="project" value="UniProtKB-SubCell"/>
</dbReference>
<keyword evidence="9 12" id="KW-0472">Membrane</keyword>
<dbReference type="InterPro" id="IPR000719">
    <property type="entry name" value="Prot_kinase_dom"/>
</dbReference>
<dbReference type="Pfam" id="PF01825">
    <property type="entry name" value="GPS"/>
    <property type="match status" value="1"/>
</dbReference>
<evidence type="ECO:0000256" key="1">
    <source>
        <dbReference type="ARBA" id="ARBA00004370"/>
    </source>
</evidence>
<keyword evidence="4" id="KW-0732">Signal</keyword>
<keyword evidence="2" id="KW-0433">Leucine-rich repeat</keyword>
<evidence type="ECO:0000313" key="16">
    <source>
        <dbReference type="Proteomes" id="UP000241769"/>
    </source>
</evidence>
<dbReference type="InterPro" id="IPR050647">
    <property type="entry name" value="Plant_LRR-RLKs"/>
</dbReference>
<dbReference type="PANTHER" id="PTHR48056:SF81">
    <property type="entry name" value="RECEPTOR PROTEIN-TYROSINE KINASE CEPR1"/>
    <property type="match status" value="1"/>
</dbReference>
<feature type="compositionally biased region" description="Low complexity" evidence="11">
    <location>
        <begin position="370"/>
        <end position="385"/>
    </location>
</feature>
<keyword evidence="6" id="KW-0547">Nucleotide-binding</keyword>
<organism evidence="15 16">
    <name type="scientific">Planoprotostelium fungivorum</name>
    <dbReference type="NCBI Taxonomy" id="1890364"/>
    <lineage>
        <taxon>Eukaryota</taxon>
        <taxon>Amoebozoa</taxon>
        <taxon>Evosea</taxon>
        <taxon>Variosea</taxon>
        <taxon>Cavosteliida</taxon>
        <taxon>Cavosteliaceae</taxon>
        <taxon>Planoprotostelium</taxon>
    </lineage>
</organism>